<dbReference type="PRINTS" id="PR00035">
    <property type="entry name" value="HTHGNTR"/>
</dbReference>
<accession>A0A221JXM6</accession>
<protein>
    <submittedName>
        <fullName evidence="5">HTH-type transcriptional repressor RspR</fullName>
    </submittedName>
</protein>
<dbReference type="SMART" id="SM00895">
    <property type="entry name" value="FCD"/>
    <property type="match status" value="1"/>
</dbReference>
<dbReference type="Gene3D" id="1.10.10.10">
    <property type="entry name" value="Winged helix-like DNA-binding domain superfamily/Winged helix DNA-binding domain"/>
    <property type="match status" value="1"/>
</dbReference>
<dbReference type="InterPro" id="IPR036390">
    <property type="entry name" value="WH_DNA-bd_sf"/>
</dbReference>
<dbReference type="STRING" id="1402135.SAMN05444149_102539"/>
<keyword evidence="6" id="KW-1185">Reference proteome</keyword>
<dbReference type="eggNOG" id="COG1802">
    <property type="taxonomic scope" value="Bacteria"/>
</dbReference>
<dbReference type="PANTHER" id="PTHR43537">
    <property type="entry name" value="TRANSCRIPTIONAL REGULATOR, GNTR FAMILY"/>
    <property type="match status" value="1"/>
</dbReference>
<evidence type="ECO:0000256" key="2">
    <source>
        <dbReference type="ARBA" id="ARBA00023125"/>
    </source>
</evidence>
<dbReference type="CDD" id="cd07377">
    <property type="entry name" value="WHTH_GntR"/>
    <property type="match status" value="1"/>
</dbReference>
<dbReference type="RefSeq" id="WP_089419454.1">
    <property type="nucleotide sequence ID" value="NZ_CP022415.1"/>
</dbReference>
<dbReference type="GO" id="GO:0003700">
    <property type="term" value="F:DNA-binding transcription factor activity"/>
    <property type="evidence" value="ECO:0007669"/>
    <property type="project" value="InterPro"/>
</dbReference>
<organism evidence="5 6">
    <name type="scientific">Pseudosulfitobacter pseudonitzschiae</name>
    <dbReference type="NCBI Taxonomy" id="1402135"/>
    <lineage>
        <taxon>Bacteria</taxon>
        <taxon>Pseudomonadati</taxon>
        <taxon>Pseudomonadota</taxon>
        <taxon>Alphaproteobacteria</taxon>
        <taxon>Rhodobacterales</taxon>
        <taxon>Roseobacteraceae</taxon>
        <taxon>Pseudosulfitobacter</taxon>
    </lineage>
</organism>
<evidence type="ECO:0000313" key="6">
    <source>
        <dbReference type="Proteomes" id="UP000199754"/>
    </source>
</evidence>
<evidence type="ECO:0000256" key="1">
    <source>
        <dbReference type="ARBA" id="ARBA00023015"/>
    </source>
</evidence>
<evidence type="ECO:0000256" key="3">
    <source>
        <dbReference type="ARBA" id="ARBA00023163"/>
    </source>
</evidence>
<dbReference type="Pfam" id="PF00392">
    <property type="entry name" value="GntR"/>
    <property type="match status" value="1"/>
</dbReference>
<dbReference type="SUPFAM" id="SSF48008">
    <property type="entry name" value="GntR ligand-binding domain-like"/>
    <property type="match status" value="1"/>
</dbReference>
<name>A0A221JXM6_9RHOB</name>
<dbReference type="EMBL" id="CP022415">
    <property type="protein sequence ID" value="ASM71380.1"/>
    <property type="molecule type" value="Genomic_DNA"/>
</dbReference>
<dbReference type="Pfam" id="PF07729">
    <property type="entry name" value="FCD"/>
    <property type="match status" value="1"/>
</dbReference>
<dbReference type="GO" id="GO:0003677">
    <property type="term" value="F:DNA binding"/>
    <property type="evidence" value="ECO:0007669"/>
    <property type="project" value="UniProtKB-KW"/>
</dbReference>
<gene>
    <name evidence="5" type="primary">rspR</name>
    <name evidence="5" type="ORF">SULPSESMR1_00546</name>
</gene>
<feature type="domain" description="HTH gntR-type" evidence="4">
    <location>
        <begin position="4"/>
        <end position="71"/>
    </location>
</feature>
<keyword evidence="3" id="KW-0804">Transcription</keyword>
<dbReference type="Proteomes" id="UP000199754">
    <property type="component" value="Chromosome"/>
</dbReference>
<dbReference type="AlphaFoldDB" id="A0A221JXM6"/>
<dbReference type="SMART" id="SM00345">
    <property type="entry name" value="HTH_GNTR"/>
    <property type="match status" value="1"/>
</dbReference>
<dbReference type="InterPro" id="IPR036388">
    <property type="entry name" value="WH-like_DNA-bd_sf"/>
</dbReference>
<dbReference type="OrthoDB" id="7620579at2"/>
<reference evidence="5 6" key="1">
    <citation type="submission" date="2017-07" db="EMBL/GenBank/DDBJ databases">
        <title>Genome Sequence of Sulfitobacter pseudonitzschiae Strain SMR1 Isolated from a culture of the Diatom Skeletonema marinoi.</title>
        <authorList>
            <person name="Topel M."/>
            <person name="Pinder M.I.M."/>
            <person name="Johansson O.N."/>
            <person name="Kourtchenko O."/>
            <person name="Godhe A."/>
            <person name="Clarke A.K."/>
        </authorList>
    </citation>
    <scope>NUCLEOTIDE SEQUENCE [LARGE SCALE GENOMIC DNA]</scope>
    <source>
        <strain evidence="5 6">SMR1</strain>
    </source>
</reference>
<dbReference type="InterPro" id="IPR008920">
    <property type="entry name" value="TF_FadR/GntR_C"/>
</dbReference>
<evidence type="ECO:0000313" key="5">
    <source>
        <dbReference type="EMBL" id="ASM71380.1"/>
    </source>
</evidence>
<evidence type="ECO:0000259" key="4">
    <source>
        <dbReference type="PROSITE" id="PS50949"/>
    </source>
</evidence>
<dbReference type="KEGG" id="spse:SULPSESMR1_00546"/>
<dbReference type="Gene3D" id="1.20.120.530">
    <property type="entry name" value="GntR ligand-binding domain-like"/>
    <property type="match status" value="1"/>
</dbReference>
<dbReference type="PANTHER" id="PTHR43537:SF50">
    <property type="entry name" value="TRANSCRIPTIONAL REGULATORY PROTEIN"/>
    <property type="match status" value="1"/>
</dbReference>
<keyword evidence="1" id="KW-0805">Transcription regulation</keyword>
<proteinExistence type="predicted"/>
<dbReference type="InterPro" id="IPR000524">
    <property type="entry name" value="Tscrpt_reg_HTH_GntR"/>
</dbReference>
<sequence length="231" mass="25841">MTENPLSEQIANQLRRNILRGKLAPGASIKERDNATEMGVSRTPLREAVRILAKEGLVDLRPARSPIVSIPSIKQVSDEVEVLLAVEKLSGELACHRATEEDIVEIEQIVDQMADLFDTADPLDLFEIDMSFHSAIARASHNAPLAEIHRTFLARLWRSRFLAAVKRRNRERVISHHRDIVTALRAHDPDKIRAAIGVHLDNLGEDIIDVIRQELDANTSTDTGPDRARPP</sequence>
<dbReference type="PROSITE" id="PS50949">
    <property type="entry name" value="HTH_GNTR"/>
    <property type="match status" value="1"/>
</dbReference>
<keyword evidence="2" id="KW-0238">DNA-binding</keyword>
<dbReference type="InterPro" id="IPR011711">
    <property type="entry name" value="GntR_C"/>
</dbReference>
<dbReference type="SUPFAM" id="SSF46785">
    <property type="entry name" value="Winged helix' DNA-binding domain"/>
    <property type="match status" value="1"/>
</dbReference>